<evidence type="ECO:0000259" key="1">
    <source>
        <dbReference type="Pfam" id="PF13243"/>
    </source>
</evidence>
<sequence>MSSPQKSPDFYQNYASQFYSYYKEISKKTIEELDIAGFAIYQSAMRLDKIIDDKDTTEILSALALQEDAIKILTSIFNKDSKFWNLWNLRKTEFHDAISLEKSLWENPTFERYQDVADKKSAFGKVAIDCLFLLSESSNKEIYNLLLESHRYFSIGFQLHDDVKDFSEDFNKKQFNWAVYELSKIVDYSKYSNDVVLLNKVLYVEGVGVNILNKSITYFEKAKEIINELSEASLWCNTIDRCKHSIQLYKNVTEGYIKTIQEKAKIRKKITDGEFLDLKDITNQVFSKGLNVIKSDYFHNYIDLKHIMYLGSVDDFENDTDVHSSDTFQRALLNDCLLEITQHFNIDTGDFFEKENQYLVDRQNNDSVGAWSYFPTVREIASDIDDLGQIMQQFMKTNHYELVDRYCLKAIDTAISDRTNDNGGIETWIIPKENLTEKQQKQDWCNSTKWGKGPDVEVVANFVYALTLFNAEKYKHTIERAIDYILSEQKESGFWESRWYYGKFYGTYVCLRLLCQFPDQYQSVKQRIKKFLKDSQNEDGSFDEKQYNILSTSFAIFCLNLLQSPELNEIKQKAQKYLSGNQLHDGSWKAEILIKPKASEPYSSKTLTTIYALRALL</sequence>
<keyword evidence="3" id="KW-1185">Reference proteome</keyword>
<dbReference type="AlphaFoldDB" id="A0A7M2Y8H4"/>
<dbReference type="Gene3D" id="1.10.600.10">
    <property type="entry name" value="Farnesyl Diphosphate Synthase"/>
    <property type="match status" value="1"/>
</dbReference>
<dbReference type="RefSeq" id="WP_193813369.1">
    <property type="nucleotide sequence ID" value="NZ_CP040442.1"/>
</dbReference>
<organism evidence="2 3">
    <name type="scientific">Kaistella flava</name>
    <name type="common">ex Peng et al. 2021</name>
    <dbReference type="NCBI Taxonomy" id="2038776"/>
    <lineage>
        <taxon>Bacteria</taxon>
        <taxon>Pseudomonadati</taxon>
        <taxon>Bacteroidota</taxon>
        <taxon>Flavobacteriia</taxon>
        <taxon>Flavobacteriales</taxon>
        <taxon>Weeksellaceae</taxon>
        <taxon>Chryseobacterium group</taxon>
        <taxon>Kaistella</taxon>
    </lineage>
</organism>
<gene>
    <name evidence="2" type="ORF">Q73A0000_07075</name>
</gene>
<dbReference type="Gene3D" id="1.50.10.20">
    <property type="match status" value="1"/>
</dbReference>
<dbReference type="InterPro" id="IPR032696">
    <property type="entry name" value="SQ_cyclase_C"/>
</dbReference>
<accession>A0A7M2Y8H4</accession>
<dbReference type="SUPFAM" id="SSF48576">
    <property type="entry name" value="Terpenoid synthases"/>
    <property type="match status" value="1"/>
</dbReference>
<dbReference type="EMBL" id="CP040442">
    <property type="protein sequence ID" value="QOW10139.1"/>
    <property type="molecule type" value="Genomic_DNA"/>
</dbReference>
<dbReference type="KEGG" id="kfa:Q73A0000_07075"/>
<protein>
    <submittedName>
        <fullName evidence="2">Terpene cyclase/mutase family protein</fullName>
    </submittedName>
</protein>
<dbReference type="SUPFAM" id="SSF48239">
    <property type="entry name" value="Terpenoid cyclases/Protein prenyltransferases"/>
    <property type="match status" value="1"/>
</dbReference>
<evidence type="ECO:0000313" key="3">
    <source>
        <dbReference type="Proteomes" id="UP000594195"/>
    </source>
</evidence>
<feature type="domain" description="Squalene cyclase C-terminal" evidence="1">
    <location>
        <begin position="369"/>
        <end position="590"/>
    </location>
</feature>
<name>A0A7M2Y8H4_9FLAO</name>
<dbReference type="InterPro" id="IPR008949">
    <property type="entry name" value="Isoprenoid_synthase_dom_sf"/>
</dbReference>
<reference evidence="2 3" key="1">
    <citation type="submission" date="2019-05" db="EMBL/GenBank/DDBJ databases">
        <title>Chryseobacterium sp. isolated from King George Island, maritime Antarctica.</title>
        <authorList>
            <person name="Peng X."/>
        </authorList>
    </citation>
    <scope>NUCLEOTIDE SEQUENCE [LARGE SCALE GENOMIC DNA]</scope>
    <source>
        <strain evidence="2 3">7-3A</strain>
    </source>
</reference>
<dbReference type="InterPro" id="IPR008930">
    <property type="entry name" value="Terpenoid_cyclase/PrenylTrfase"/>
</dbReference>
<proteinExistence type="predicted"/>
<dbReference type="CDD" id="cd00688">
    <property type="entry name" value="ISOPREN_C2_like"/>
    <property type="match status" value="1"/>
</dbReference>
<dbReference type="Proteomes" id="UP000594195">
    <property type="component" value="Chromosome"/>
</dbReference>
<evidence type="ECO:0000313" key="2">
    <source>
        <dbReference type="EMBL" id="QOW10139.1"/>
    </source>
</evidence>
<dbReference type="Pfam" id="PF13243">
    <property type="entry name" value="SQHop_cyclase_C"/>
    <property type="match status" value="1"/>
</dbReference>